<sequence length="274" mass="30250">MYIRTFFTMICLVLTGCQSAKVIEQNSAPNTQVVHSISELQSVKMTLPSTKSVKITPQSQILDNSTINSPVAVFEFPSNRGELNITITSQIEDSVFYPSAIIVDKSGKVIERYQGDNFKYLKPRLAKGNRISANINFFPPMNEDTLYLVVYTNEDEQNKTTTVINPARLFAEAHGNYLPQVKDIPVPHAKVGVISVEIDGARANLLQSTNTMTSSAPAASQKASTERAKQYYYAQIKQAVNSDDIPRALQLLDEAKAKNISGAQDVFVNAINNK</sequence>
<organism evidence="2 3">
    <name type="scientific">Vibrio marisflavi CECT 7928</name>
    <dbReference type="NCBI Taxonomy" id="634439"/>
    <lineage>
        <taxon>Bacteria</taxon>
        <taxon>Pseudomonadati</taxon>
        <taxon>Pseudomonadota</taxon>
        <taxon>Gammaproteobacteria</taxon>
        <taxon>Vibrionales</taxon>
        <taxon>Vibrionaceae</taxon>
        <taxon>Vibrio</taxon>
    </lineage>
</organism>
<protein>
    <recommendedName>
        <fullName evidence="4">Maltose operon periplasmic protein</fullName>
    </recommendedName>
</protein>
<reference evidence="2" key="1">
    <citation type="submission" date="2021-11" db="EMBL/GenBank/DDBJ databases">
        <authorList>
            <person name="Rodrigo-Torres L."/>
            <person name="Arahal R. D."/>
            <person name="Lucena T."/>
        </authorList>
    </citation>
    <scope>NUCLEOTIDE SEQUENCE</scope>
    <source>
        <strain evidence="2">CECT 7928</strain>
    </source>
</reference>
<dbReference type="EMBL" id="CAKLDM010000001">
    <property type="protein sequence ID" value="CAH0537039.1"/>
    <property type="molecule type" value="Genomic_DNA"/>
</dbReference>
<gene>
    <name evidence="2" type="ORF">VMF7928_00876</name>
</gene>
<keyword evidence="1" id="KW-0732">Signal</keyword>
<evidence type="ECO:0008006" key="4">
    <source>
        <dbReference type="Google" id="ProtNLM"/>
    </source>
</evidence>
<dbReference type="Pfam" id="PF07148">
    <property type="entry name" value="MalM"/>
    <property type="match status" value="1"/>
</dbReference>
<evidence type="ECO:0000313" key="3">
    <source>
        <dbReference type="Proteomes" id="UP000838748"/>
    </source>
</evidence>
<dbReference type="InterPro" id="IPR010794">
    <property type="entry name" value="MalM"/>
</dbReference>
<name>A0ABN8E1G8_9VIBR</name>
<dbReference type="RefSeq" id="WP_237360252.1">
    <property type="nucleotide sequence ID" value="NZ_CAKLDM010000001.1"/>
</dbReference>
<dbReference type="Proteomes" id="UP000838748">
    <property type="component" value="Unassembled WGS sequence"/>
</dbReference>
<comment type="caution">
    <text evidence="2">The sequence shown here is derived from an EMBL/GenBank/DDBJ whole genome shotgun (WGS) entry which is preliminary data.</text>
</comment>
<evidence type="ECO:0000313" key="2">
    <source>
        <dbReference type="EMBL" id="CAH0537039.1"/>
    </source>
</evidence>
<feature type="signal peptide" evidence="1">
    <location>
        <begin position="1"/>
        <end position="20"/>
    </location>
</feature>
<dbReference type="PROSITE" id="PS51257">
    <property type="entry name" value="PROKAR_LIPOPROTEIN"/>
    <property type="match status" value="1"/>
</dbReference>
<keyword evidence="3" id="KW-1185">Reference proteome</keyword>
<evidence type="ECO:0000256" key="1">
    <source>
        <dbReference type="SAM" id="SignalP"/>
    </source>
</evidence>
<accession>A0ABN8E1G8</accession>
<proteinExistence type="predicted"/>
<feature type="chain" id="PRO_5047121661" description="Maltose operon periplasmic protein" evidence="1">
    <location>
        <begin position="21"/>
        <end position="274"/>
    </location>
</feature>